<keyword evidence="6" id="KW-0732">Signal</keyword>
<feature type="region of interest" description="Disordered" evidence="5">
    <location>
        <begin position="840"/>
        <end position="859"/>
    </location>
</feature>
<feature type="compositionally biased region" description="Low complexity" evidence="5">
    <location>
        <begin position="957"/>
        <end position="967"/>
    </location>
</feature>
<dbReference type="RefSeq" id="XP_004990442.1">
    <property type="nucleotide sequence ID" value="XM_004990385.1"/>
</dbReference>
<protein>
    <recommendedName>
        <fullName evidence="1">receptor protein-tyrosine kinase</fullName>
        <ecNumber evidence="1">2.7.10.1</ecNumber>
    </recommendedName>
</protein>
<evidence type="ECO:0000259" key="7">
    <source>
        <dbReference type="PROSITE" id="PS50011"/>
    </source>
</evidence>
<dbReference type="SUPFAM" id="SSF49265">
    <property type="entry name" value="Fibronectin type III"/>
    <property type="match status" value="1"/>
</dbReference>
<name>F2UKA5_SALR5</name>
<evidence type="ECO:0000256" key="2">
    <source>
        <dbReference type="ARBA" id="ARBA00022679"/>
    </source>
</evidence>
<dbReference type="CDD" id="cd00192">
    <property type="entry name" value="PTKc"/>
    <property type="match status" value="1"/>
</dbReference>
<evidence type="ECO:0000256" key="3">
    <source>
        <dbReference type="ARBA" id="ARBA00022737"/>
    </source>
</evidence>
<dbReference type="GO" id="GO:0043235">
    <property type="term" value="C:receptor complex"/>
    <property type="evidence" value="ECO:0007669"/>
    <property type="project" value="TreeGrafter"/>
</dbReference>
<dbReference type="EMBL" id="GL832978">
    <property type="protein sequence ID" value="EGD77554.1"/>
    <property type="molecule type" value="Genomic_DNA"/>
</dbReference>
<dbReference type="GeneID" id="16070998"/>
<feature type="compositionally biased region" description="Basic and acidic residues" evidence="5">
    <location>
        <begin position="898"/>
        <end position="908"/>
    </location>
</feature>
<dbReference type="Proteomes" id="UP000007799">
    <property type="component" value="Unassembled WGS sequence"/>
</dbReference>
<dbReference type="Gene3D" id="1.10.510.10">
    <property type="entry name" value="Transferase(Phosphotransferase) domain 1"/>
    <property type="match status" value="1"/>
</dbReference>
<proteinExistence type="predicted"/>
<organism evidence="9">
    <name type="scientific">Salpingoeca rosetta (strain ATCC 50818 / BSB-021)</name>
    <dbReference type="NCBI Taxonomy" id="946362"/>
    <lineage>
        <taxon>Eukaryota</taxon>
        <taxon>Choanoflagellata</taxon>
        <taxon>Craspedida</taxon>
        <taxon>Salpingoecidae</taxon>
        <taxon>Salpingoeca</taxon>
    </lineage>
</organism>
<sequence>MAPQFRVRIAWLIAFIILSDGLQCLASCADPQVEAVHNSDGMFVLMDPCIAYAQPLDRTDFRAALAQITTTPTVALYKQDVNATFSSVTALYESPQPINETIPVCTRAHVSGCLVRGVAYELMLSNLTVVAAYTVPDVAFPLNLSVVETAATHATFHLPVKQLPSQFTKAQIRVCSAQHGSVESAPDCEGDVASVMNSGVGCIDVEHNVTTSTTVTIAGLRPWTTFCASVLYVSANYDVHHCMTFTTKQAAFTFPPKEVIRLQRDTHLILRLKAHPQDVPWPSLVQTFRVSVVSEYGDQILDNERFNVYEKLGSDTTGVEQFAIEPTSAEIVFTVRTASLMPYTCYSITVAFDSGEYGTSPPARITCLRTLPGAPLQPDPPVIDMLDSNGMLHVSWTLPSRTQAPIDAFELVANVDEEAEVLGAIVSRSKPADTAVLVAVSRVDVLHSNATFNLRLRIVNSQGVSPLSALALDPNQTHAILAAPTSAPSSASYTPGAVLGPAAVVLVCALLGIALLTFTQRRRERENVLELPVPDEWERPRQDVMIGGTIGYDGFGEEFDGTLKQKDGPSVGITVRKCSLHKRLREKREFLLEAELLKSLARDRHPNIINLVGCCLQDEPLLILAEQASLGDLRKYLHQFSPLLTENTLPLTDRLRMMHNIADGMAYLHSHGIMHRDLAARNCYVTTTGTVKLAAFARRKHTPIGDGDSSDLATLPVRWLGPEAFVLPSHTFGMDVWAFGVTAWEIETYGRLPYTTLTNEQVCSYVVRGQRLDRPAECPFIIYEMMLCCWSSMRPSFQSISSFLETVCAITPTAEEQRFIPLDFVDDYTASLVLDALQSQTVEEPHASPPSSETTMLELPRQRGISVDTASRSLLSTTGVSPQRLDTPQSGHRVPYSDLDRPRSREQHMPGPALGAGPRANASYPLMQRQQEQHQQHQQHQQQQQHQQHQRPLNPTSSLSSQASTDSLLHKQRRRSRAKTLVSQDGVTIEVPQQPKQRRRSRSLLPSSPAVIQQRMMLQRHLLQGQSQGQGQPVGAAVVPSPPTTPVHSRGALATAAPAAPSQLQHTSATAPIAPATAASTPLDEHEHLCADGNAGQRAEGLPVGPGMVEVELDAVLTRGSRSGNTAATTPSPSPSPRHDGTGYEQRGSANSAGGGGDAGDARGVRNRNGAVGDGCDVGGDGGGGGDGGDVGSLADSDGEPLLRPPQRQPSPATNLTGNNATCSNATGTNATGNNATCNGSQQSQAQQQPQQQQPQQQKSQPHKSLDFTPASSVL</sequence>
<keyword evidence="9" id="KW-1185">Reference proteome</keyword>
<keyword evidence="3" id="KW-0677">Repeat</keyword>
<dbReference type="KEGG" id="sre:PTSG_12766"/>
<dbReference type="InterPro" id="IPR001245">
    <property type="entry name" value="Ser-Thr/Tyr_kinase_cat_dom"/>
</dbReference>
<feature type="compositionally biased region" description="Low complexity" evidence="5">
    <location>
        <begin position="936"/>
        <end position="947"/>
    </location>
</feature>
<dbReference type="PROSITE" id="PS00109">
    <property type="entry name" value="PROTEIN_KINASE_TYR"/>
    <property type="match status" value="1"/>
</dbReference>
<feature type="compositionally biased region" description="Gly residues" evidence="5">
    <location>
        <begin position="1172"/>
        <end position="1191"/>
    </location>
</feature>
<feature type="domain" description="Protein kinase" evidence="7">
    <location>
        <begin position="544"/>
        <end position="804"/>
    </location>
</feature>
<feature type="compositionally biased region" description="Low complexity" evidence="5">
    <location>
        <begin position="1052"/>
        <end position="1068"/>
    </location>
</feature>
<dbReference type="Pfam" id="PF07714">
    <property type="entry name" value="PK_Tyr_Ser-Thr"/>
    <property type="match status" value="1"/>
</dbReference>
<dbReference type="GO" id="GO:0005886">
    <property type="term" value="C:plasma membrane"/>
    <property type="evidence" value="ECO:0007669"/>
    <property type="project" value="TreeGrafter"/>
</dbReference>
<dbReference type="SUPFAM" id="SSF56112">
    <property type="entry name" value="Protein kinase-like (PK-like)"/>
    <property type="match status" value="1"/>
</dbReference>
<dbReference type="InterPro" id="IPR003961">
    <property type="entry name" value="FN3_dom"/>
</dbReference>
<dbReference type="AlphaFoldDB" id="F2UKA5"/>
<dbReference type="InterPro" id="IPR000719">
    <property type="entry name" value="Prot_kinase_dom"/>
</dbReference>
<dbReference type="InterPro" id="IPR008266">
    <property type="entry name" value="Tyr_kinase_AS"/>
</dbReference>
<dbReference type="GO" id="GO:0005524">
    <property type="term" value="F:ATP binding"/>
    <property type="evidence" value="ECO:0007669"/>
    <property type="project" value="InterPro"/>
</dbReference>
<feature type="compositionally biased region" description="Polar residues" evidence="5">
    <location>
        <begin position="876"/>
        <end position="890"/>
    </location>
</feature>
<evidence type="ECO:0000256" key="6">
    <source>
        <dbReference type="SAM" id="SignalP"/>
    </source>
</evidence>
<feature type="region of interest" description="Disordered" evidence="5">
    <location>
        <begin position="1024"/>
        <end position="1068"/>
    </location>
</feature>
<dbReference type="STRING" id="946362.F2UKA5"/>
<reference evidence="8" key="1">
    <citation type="submission" date="2009-08" db="EMBL/GenBank/DDBJ databases">
        <title>Annotation of Salpingoeca rosetta.</title>
        <authorList>
            <consortium name="The Broad Institute Genome Sequencing Platform"/>
            <person name="Russ C."/>
            <person name="Cuomo C."/>
            <person name="Burger G."/>
            <person name="Gray M.W."/>
            <person name="Holland P.W.H."/>
            <person name="King N."/>
            <person name="Lang F.B.F."/>
            <person name="Roger A.J."/>
            <person name="Ruiz-Trillo I."/>
            <person name="Young S.K."/>
            <person name="Zeng Q."/>
            <person name="Gargeya S."/>
            <person name="Alvarado L."/>
            <person name="Berlin A."/>
            <person name="Chapman S.B."/>
            <person name="Chen Z."/>
            <person name="Freedman E."/>
            <person name="Gellesch M."/>
            <person name="Goldberg J."/>
            <person name="Griggs A."/>
            <person name="Gujja S."/>
            <person name="Heilman E."/>
            <person name="Heiman D."/>
            <person name="Howarth C."/>
            <person name="Mehta T."/>
            <person name="Neiman D."/>
            <person name="Pearson M."/>
            <person name="Roberts A."/>
            <person name="Saif S."/>
            <person name="Shea T."/>
            <person name="Shenoy N."/>
            <person name="Sisk P."/>
            <person name="Stolte C."/>
            <person name="Sykes S."/>
            <person name="White J."/>
            <person name="Yandava C."/>
            <person name="Haas B."/>
            <person name="Nusbaum C."/>
            <person name="Birren B."/>
        </authorList>
    </citation>
    <scope>NUCLEOTIDE SEQUENCE [LARGE SCALE GENOMIC DNA]</scope>
    <source>
        <strain evidence="8">ATCC 50818</strain>
    </source>
</reference>
<feature type="region of interest" description="Disordered" evidence="5">
    <location>
        <begin position="876"/>
        <end position="1006"/>
    </location>
</feature>
<feature type="compositionally biased region" description="Low complexity" evidence="5">
    <location>
        <begin position="1024"/>
        <end position="1039"/>
    </location>
</feature>
<dbReference type="GO" id="GO:0004714">
    <property type="term" value="F:transmembrane receptor protein tyrosine kinase activity"/>
    <property type="evidence" value="ECO:0007669"/>
    <property type="project" value="UniProtKB-EC"/>
</dbReference>
<keyword evidence="4 8" id="KW-0418">Kinase</keyword>
<dbReference type="EC" id="2.7.10.1" evidence="1"/>
<feature type="region of interest" description="Disordered" evidence="5">
    <location>
        <begin position="1119"/>
        <end position="1275"/>
    </location>
</feature>
<dbReference type="InterPro" id="IPR036116">
    <property type="entry name" value="FN3_sf"/>
</dbReference>
<feature type="chain" id="PRO_5003290749" description="receptor protein-tyrosine kinase" evidence="6">
    <location>
        <begin position="22"/>
        <end position="1275"/>
    </location>
</feature>
<dbReference type="Gene3D" id="3.30.200.20">
    <property type="entry name" value="Phosphorylase Kinase, domain 1"/>
    <property type="match status" value="1"/>
</dbReference>
<dbReference type="PANTHER" id="PTHR24416:SF617">
    <property type="entry name" value="RET ONCOGENE, ISOFORM A"/>
    <property type="match status" value="1"/>
</dbReference>
<dbReference type="GO" id="GO:0007169">
    <property type="term" value="P:cell surface receptor protein tyrosine kinase signaling pathway"/>
    <property type="evidence" value="ECO:0007669"/>
    <property type="project" value="TreeGrafter"/>
</dbReference>
<dbReference type="SMART" id="SM00219">
    <property type="entry name" value="TyrKc"/>
    <property type="match status" value="1"/>
</dbReference>
<dbReference type="OrthoDB" id="1668230at2759"/>
<feature type="signal peptide" evidence="6">
    <location>
        <begin position="1"/>
        <end position="21"/>
    </location>
</feature>
<dbReference type="PRINTS" id="PR00109">
    <property type="entry name" value="TYRKINASE"/>
</dbReference>
<dbReference type="eggNOG" id="KOG4258">
    <property type="taxonomic scope" value="Eukaryota"/>
</dbReference>
<gene>
    <name evidence="8" type="ORF">PTSG_12766</name>
</gene>
<dbReference type="PANTHER" id="PTHR24416">
    <property type="entry name" value="TYROSINE-PROTEIN KINASE RECEPTOR"/>
    <property type="match status" value="1"/>
</dbReference>
<accession>F2UKA5</accession>
<dbReference type="InterPro" id="IPR020635">
    <property type="entry name" value="Tyr_kinase_cat_dom"/>
</dbReference>
<feature type="compositionally biased region" description="Low complexity" evidence="5">
    <location>
        <begin position="1217"/>
        <end position="1260"/>
    </location>
</feature>
<keyword evidence="2" id="KW-0808">Transferase</keyword>
<evidence type="ECO:0000256" key="5">
    <source>
        <dbReference type="SAM" id="MobiDB-lite"/>
    </source>
</evidence>
<dbReference type="InterPro" id="IPR050122">
    <property type="entry name" value="RTK"/>
</dbReference>
<evidence type="ECO:0000256" key="1">
    <source>
        <dbReference type="ARBA" id="ARBA00011902"/>
    </source>
</evidence>
<evidence type="ECO:0000256" key="4">
    <source>
        <dbReference type="ARBA" id="ARBA00022777"/>
    </source>
</evidence>
<dbReference type="InterPro" id="IPR011009">
    <property type="entry name" value="Kinase-like_dom_sf"/>
</dbReference>
<dbReference type="InParanoid" id="F2UKA5"/>
<dbReference type="CDD" id="cd00063">
    <property type="entry name" value="FN3"/>
    <property type="match status" value="1"/>
</dbReference>
<evidence type="ECO:0000313" key="8">
    <source>
        <dbReference type="EMBL" id="EGD77554.1"/>
    </source>
</evidence>
<evidence type="ECO:0000313" key="9">
    <source>
        <dbReference type="Proteomes" id="UP000007799"/>
    </source>
</evidence>
<dbReference type="PROSITE" id="PS50011">
    <property type="entry name" value="PROTEIN_KINASE_DOM"/>
    <property type="match status" value="1"/>
</dbReference>